<evidence type="ECO:0008006" key="4">
    <source>
        <dbReference type="Google" id="ProtNLM"/>
    </source>
</evidence>
<dbReference type="AlphaFoldDB" id="A0AAE9E4E3"/>
<gene>
    <name evidence="2" type="ORF">L5515_002563</name>
</gene>
<dbReference type="EMBL" id="CP092620">
    <property type="protein sequence ID" value="UMM14934.1"/>
    <property type="molecule type" value="Genomic_DNA"/>
</dbReference>
<dbReference type="Proteomes" id="UP000829354">
    <property type="component" value="Chromosome I"/>
</dbReference>
<keyword evidence="1" id="KW-0472">Membrane</keyword>
<dbReference type="PANTHER" id="PTHR46964:SF1">
    <property type="entry name" value="G PROTEIN-COUPLED RECEPTOR-RELATED"/>
    <property type="match status" value="1"/>
</dbReference>
<protein>
    <recommendedName>
        <fullName evidence="4">G protein-coupled receptor</fullName>
    </recommendedName>
</protein>
<keyword evidence="1" id="KW-0812">Transmembrane</keyword>
<organism evidence="2 3">
    <name type="scientific">Caenorhabditis briggsae</name>
    <dbReference type="NCBI Taxonomy" id="6238"/>
    <lineage>
        <taxon>Eukaryota</taxon>
        <taxon>Metazoa</taxon>
        <taxon>Ecdysozoa</taxon>
        <taxon>Nematoda</taxon>
        <taxon>Chromadorea</taxon>
        <taxon>Rhabditida</taxon>
        <taxon>Rhabditina</taxon>
        <taxon>Rhabditomorpha</taxon>
        <taxon>Rhabditoidea</taxon>
        <taxon>Rhabditidae</taxon>
        <taxon>Peloderinae</taxon>
        <taxon>Caenorhabditis</taxon>
    </lineage>
</organism>
<reference evidence="2 3" key="1">
    <citation type="submission" date="2022-04" db="EMBL/GenBank/DDBJ databases">
        <title>Chromosome-level reference genomes for two strains of Caenorhabditis briggsae: an improved platform for comparative genomics.</title>
        <authorList>
            <person name="Stevens L."/>
            <person name="Andersen E."/>
        </authorList>
    </citation>
    <scope>NUCLEOTIDE SEQUENCE [LARGE SCALE GENOMIC DNA]</scope>
    <source>
        <strain evidence="2">VX34</strain>
        <tissue evidence="2">Whole-organism</tissue>
    </source>
</reference>
<dbReference type="InterPro" id="IPR019429">
    <property type="entry name" value="7TM_GPCR_serpentine_rcpt_Sri"/>
</dbReference>
<feature type="transmembrane region" description="Helical" evidence="1">
    <location>
        <begin position="21"/>
        <end position="43"/>
    </location>
</feature>
<keyword evidence="3" id="KW-1185">Reference proteome</keyword>
<name>A0AAE9E4E3_CAEBR</name>
<sequence length="125" mass="14350">MVILQRLRRHMSAQTYQAHKTALISLATQLVIPGVLIIVPIDMCMYVVLTDSTGLQELATDSMFLIGSHSMCQVTVMIMSNSVYRRVLKEKFWKMFRLDILTNQQYGSTVEPSLRTNSFVRHLQN</sequence>
<accession>A0AAE9E4E3</accession>
<evidence type="ECO:0000256" key="1">
    <source>
        <dbReference type="SAM" id="Phobius"/>
    </source>
</evidence>
<feature type="transmembrane region" description="Helical" evidence="1">
    <location>
        <begin position="63"/>
        <end position="84"/>
    </location>
</feature>
<proteinExistence type="predicted"/>
<evidence type="ECO:0000313" key="3">
    <source>
        <dbReference type="Proteomes" id="UP000829354"/>
    </source>
</evidence>
<keyword evidence="1" id="KW-1133">Transmembrane helix</keyword>
<dbReference type="Pfam" id="PF10327">
    <property type="entry name" value="7TM_GPCR_Sri"/>
    <property type="match status" value="1"/>
</dbReference>
<dbReference type="PANTHER" id="PTHR46964">
    <property type="entry name" value="SERPENTINE RECEPTOR, CLASS I-RELATED"/>
    <property type="match status" value="1"/>
</dbReference>
<evidence type="ECO:0000313" key="2">
    <source>
        <dbReference type="EMBL" id="UMM14934.1"/>
    </source>
</evidence>